<evidence type="ECO:0000256" key="1">
    <source>
        <dbReference type="SAM" id="MobiDB-lite"/>
    </source>
</evidence>
<protein>
    <submittedName>
        <fullName evidence="2">Uncharacterized protein</fullName>
    </submittedName>
</protein>
<dbReference type="Proteomes" id="UP000799118">
    <property type="component" value="Unassembled WGS sequence"/>
</dbReference>
<dbReference type="EMBL" id="ML769578">
    <property type="protein sequence ID" value="KAE9393197.1"/>
    <property type="molecule type" value="Genomic_DNA"/>
</dbReference>
<sequence>MDSIAEALLAIRLADAGPPTTTATTIETATASSSSAPTITDATGEGPSSAPEMPATNPNPEDLLENVFGQGVVKDATYNQDGFLLDPCGPPCPNEAETSAAGACRGAHGGG</sequence>
<keyword evidence="3" id="KW-1185">Reference proteome</keyword>
<feature type="compositionally biased region" description="Low complexity" evidence="1">
    <location>
        <begin position="100"/>
        <end position="111"/>
    </location>
</feature>
<accession>A0A6A4H7P0</accession>
<evidence type="ECO:0000313" key="3">
    <source>
        <dbReference type="Proteomes" id="UP000799118"/>
    </source>
</evidence>
<feature type="region of interest" description="Disordered" evidence="1">
    <location>
        <begin position="92"/>
        <end position="111"/>
    </location>
</feature>
<feature type="region of interest" description="Disordered" evidence="1">
    <location>
        <begin position="27"/>
        <end position="62"/>
    </location>
</feature>
<proteinExistence type="predicted"/>
<feature type="compositionally biased region" description="Low complexity" evidence="1">
    <location>
        <begin position="27"/>
        <end position="43"/>
    </location>
</feature>
<gene>
    <name evidence="2" type="ORF">BT96DRAFT_999644</name>
</gene>
<evidence type="ECO:0000313" key="2">
    <source>
        <dbReference type="EMBL" id="KAE9393197.1"/>
    </source>
</evidence>
<organism evidence="2 3">
    <name type="scientific">Gymnopus androsaceus JB14</name>
    <dbReference type="NCBI Taxonomy" id="1447944"/>
    <lineage>
        <taxon>Eukaryota</taxon>
        <taxon>Fungi</taxon>
        <taxon>Dikarya</taxon>
        <taxon>Basidiomycota</taxon>
        <taxon>Agaricomycotina</taxon>
        <taxon>Agaricomycetes</taxon>
        <taxon>Agaricomycetidae</taxon>
        <taxon>Agaricales</taxon>
        <taxon>Marasmiineae</taxon>
        <taxon>Omphalotaceae</taxon>
        <taxon>Gymnopus</taxon>
    </lineage>
</organism>
<reference evidence="2" key="1">
    <citation type="journal article" date="2019" name="Environ. Microbiol.">
        <title>Fungal ecological strategies reflected in gene transcription - a case study of two litter decomposers.</title>
        <authorList>
            <person name="Barbi F."/>
            <person name="Kohler A."/>
            <person name="Barry K."/>
            <person name="Baskaran P."/>
            <person name="Daum C."/>
            <person name="Fauchery L."/>
            <person name="Ihrmark K."/>
            <person name="Kuo A."/>
            <person name="LaButti K."/>
            <person name="Lipzen A."/>
            <person name="Morin E."/>
            <person name="Grigoriev I.V."/>
            <person name="Henrissat B."/>
            <person name="Lindahl B."/>
            <person name="Martin F."/>
        </authorList>
    </citation>
    <scope>NUCLEOTIDE SEQUENCE</scope>
    <source>
        <strain evidence="2">JB14</strain>
    </source>
</reference>
<dbReference type="AlphaFoldDB" id="A0A6A4H7P0"/>
<name>A0A6A4H7P0_9AGAR</name>